<gene>
    <name evidence="1" type="ORF">EDD31_0432</name>
</gene>
<accession>A0A3N2BA06</accession>
<comment type="caution">
    <text evidence="1">The sequence shown here is derived from an EMBL/GenBank/DDBJ whole genome shotgun (WGS) entry which is preliminary data.</text>
</comment>
<dbReference type="Proteomes" id="UP000280668">
    <property type="component" value="Unassembled WGS sequence"/>
</dbReference>
<sequence length="107" mass="11889">MRMIWATRGRSWGFRFLDDGGFPDPLPEYERAFAAVASEPEVCERAGAAVALRFADPIGRRDAAGRLIRHSFVLFSPVAAPVSSVSHGVDLVWPLVAQRYARAYREP</sequence>
<organism evidence="1 2">
    <name type="scientific">Bogoriella caseilytica</name>
    <dbReference type="NCBI Taxonomy" id="56055"/>
    <lineage>
        <taxon>Bacteria</taxon>
        <taxon>Bacillati</taxon>
        <taxon>Actinomycetota</taxon>
        <taxon>Actinomycetes</taxon>
        <taxon>Micrococcales</taxon>
        <taxon>Bogoriellaceae</taxon>
        <taxon>Bogoriella</taxon>
    </lineage>
</organism>
<proteinExistence type="predicted"/>
<name>A0A3N2BA06_9MICO</name>
<protein>
    <submittedName>
        <fullName evidence="1">Uncharacterized protein</fullName>
    </submittedName>
</protein>
<evidence type="ECO:0000313" key="2">
    <source>
        <dbReference type="Proteomes" id="UP000280668"/>
    </source>
</evidence>
<dbReference type="OrthoDB" id="3829418at2"/>
<dbReference type="RefSeq" id="WP_123302705.1">
    <property type="nucleotide sequence ID" value="NZ_RKHK01000001.1"/>
</dbReference>
<dbReference type="AlphaFoldDB" id="A0A3N2BA06"/>
<keyword evidence="2" id="KW-1185">Reference proteome</keyword>
<dbReference type="EMBL" id="RKHK01000001">
    <property type="protein sequence ID" value="ROR72086.1"/>
    <property type="molecule type" value="Genomic_DNA"/>
</dbReference>
<evidence type="ECO:0000313" key="1">
    <source>
        <dbReference type="EMBL" id="ROR72086.1"/>
    </source>
</evidence>
<reference evidence="1 2" key="1">
    <citation type="submission" date="2018-11" db="EMBL/GenBank/DDBJ databases">
        <title>Sequencing the genomes of 1000 actinobacteria strains.</title>
        <authorList>
            <person name="Klenk H.-P."/>
        </authorList>
    </citation>
    <scope>NUCLEOTIDE SEQUENCE [LARGE SCALE GENOMIC DNA]</scope>
    <source>
        <strain evidence="1 2">DSM 11294</strain>
    </source>
</reference>